<evidence type="ECO:0000313" key="14">
    <source>
        <dbReference type="EMBL" id="AKL98487.1"/>
    </source>
</evidence>
<dbReference type="GO" id="GO:0005886">
    <property type="term" value="C:plasma membrane"/>
    <property type="evidence" value="ECO:0007669"/>
    <property type="project" value="TreeGrafter"/>
</dbReference>
<dbReference type="PATRIC" id="fig|1408281.3.peg.1140"/>
<dbReference type="GO" id="GO:0005524">
    <property type="term" value="F:ATP binding"/>
    <property type="evidence" value="ECO:0007669"/>
    <property type="project" value="UniProtKB-UniRule"/>
</dbReference>
<sequence>MIIESSELWQKVVDNLNLSINPETYNLWIAPLKPISFENNIFTVAVPNVYFSQWIEAHQQKNIEQLLSAAAGAQIVLQLQPQQDIMPVIAKVENTPAPADVAAPISQRDQINPKYVFERFVVGSSNRFAHGCSEAVAKNPGKQFNPLFIYGGVGLGKTHLLHAIGNYIKQNNPALKVLYVTAERFTSEFIEALRFDKMPSFKNKYRNLDCLLIDDIQFLVGKGSSQEEFFYMFNSLHTSGKQIVVSSDRPPKELEKVEERLISRFEWGITADIASPDLETRIAILRKKAEDEKLYVPDDVIIYIATQIKSNIRELEGSLLRITAFSAFTGTPLTVDSVQKILKDIIKPQSDAAITIDNIQKIVAEEFNIELRDMKSKRRTDAVAFPRQIAMYLARTLSDKFSTTDIGDAFGGRDHTTVMHACNKIKEKMNSDPYFNAKLNQIIKKIRAAE</sequence>
<dbReference type="RefSeq" id="WP_052571069.1">
    <property type="nucleotide sequence ID" value="NZ_CP009498.1"/>
</dbReference>
<dbReference type="InterPro" id="IPR001957">
    <property type="entry name" value="Chromosome_initiator_DnaA"/>
</dbReference>
<dbReference type="SUPFAM" id="SSF52540">
    <property type="entry name" value="P-loop containing nucleoside triphosphate hydrolases"/>
    <property type="match status" value="1"/>
</dbReference>
<gene>
    <name evidence="8 14" type="primary">dnaA</name>
    <name evidence="14" type="ORF">Epro_1108</name>
</gene>
<keyword evidence="15" id="KW-1185">Reference proteome</keyword>
<evidence type="ECO:0000256" key="11">
    <source>
        <dbReference type="RuleBase" id="RU004227"/>
    </source>
</evidence>
<evidence type="ECO:0000256" key="8">
    <source>
        <dbReference type="HAMAP-Rule" id="MF_00377"/>
    </source>
</evidence>
<comment type="function">
    <text evidence="8 10">Plays an essential role in the initiation and regulation of chromosomal replication. ATP-DnaA binds to the origin of replication (oriC) to initiate formation of the DNA replication initiation complex once per cell cycle. Binds the DnaA box (a 9 base pair repeat at the origin) and separates the double-stranded (ds)DNA. Forms a right-handed helical filament on oriC DNA; dsDNA binds to the exterior of the filament while single-stranded (ss)DNA is stabiized in the filament's interior. The ATP-DnaA-oriC complex binds and stabilizes one strand of the AT-rich DNA unwinding element (DUE), permitting loading of DNA polymerase. After initiation quickly degrades to an ADP-DnaA complex that is not apt for DNA replication. Binds acidic phospholipids.</text>
</comment>
<dbReference type="SMART" id="SM00382">
    <property type="entry name" value="AAA"/>
    <property type="match status" value="1"/>
</dbReference>
<dbReference type="FunFam" id="1.10.8.60:FF:000003">
    <property type="entry name" value="Chromosomal replication initiator protein DnaA"/>
    <property type="match status" value="1"/>
</dbReference>
<comment type="caution">
    <text evidence="8">Lacks conserved residue(s) required for the propagation of feature annotation.</text>
</comment>
<dbReference type="CDD" id="cd00009">
    <property type="entry name" value="AAA"/>
    <property type="match status" value="1"/>
</dbReference>
<dbReference type="AlphaFoldDB" id="A0A0G3WKW1"/>
<evidence type="ECO:0000256" key="10">
    <source>
        <dbReference type="RuleBase" id="RU000577"/>
    </source>
</evidence>
<dbReference type="GO" id="GO:0003688">
    <property type="term" value="F:DNA replication origin binding"/>
    <property type="evidence" value="ECO:0007669"/>
    <property type="project" value="UniProtKB-UniRule"/>
</dbReference>
<reference evidence="14 15" key="1">
    <citation type="submission" date="2014-09" db="EMBL/GenBank/DDBJ databases">
        <title>Complete genome sequence of Endomicrobium proavitum.</title>
        <authorList>
            <person name="Zheng H."/>
        </authorList>
    </citation>
    <scope>NUCLEOTIDE SEQUENCE [LARGE SCALE GENOMIC DNA]</scope>
    <source>
        <strain evidence="14 15">Rsa215</strain>
    </source>
</reference>
<feature type="domain" description="AAA+ ATPase" evidence="12">
    <location>
        <begin position="143"/>
        <end position="274"/>
    </location>
</feature>
<dbReference type="Pfam" id="PF11638">
    <property type="entry name" value="DnaA_N"/>
    <property type="match status" value="1"/>
</dbReference>
<keyword evidence="6 8" id="KW-0446">Lipid-binding</keyword>
<dbReference type="InterPro" id="IPR013317">
    <property type="entry name" value="DnaA_dom"/>
</dbReference>
<dbReference type="InterPro" id="IPR010921">
    <property type="entry name" value="Trp_repressor/repl_initiator"/>
</dbReference>
<feature type="binding site" evidence="8">
    <location>
        <position position="156"/>
    </location>
    <ligand>
        <name>ATP</name>
        <dbReference type="ChEBI" id="CHEBI:30616"/>
    </ligand>
</feature>
<dbReference type="InterPro" id="IPR003593">
    <property type="entry name" value="AAA+_ATPase"/>
</dbReference>
<feature type="binding site" evidence="8">
    <location>
        <position position="154"/>
    </location>
    <ligand>
        <name>ATP</name>
        <dbReference type="ChEBI" id="CHEBI:30616"/>
    </ligand>
</feature>
<comment type="domain">
    <text evidence="8">Domain I is involved in oligomerization and binding regulators, domain II is flexibile and of varying length in different bacteria, domain III forms the AAA+ region, while domain IV binds dsDNA.</text>
</comment>
<name>A0A0G3WKW1_9BACT</name>
<dbReference type="PRINTS" id="PR00051">
    <property type="entry name" value="DNAA"/>
</dbReference>
<evidence type="ECO:0000259" key="13">
    <source>
        <dbReference type="SMART" id="SM00760"/>
    </source>
</evidence>
<dbReference type="Gene3D" id="1.10.1750.10">
    <property type="match status" value="1"/>
</dbReference>
<evidence type="ECO:0000256" key="2">
    <source>
        <dbReference type="ARBA" id="ARBA00022490"/>
    </source>
</evidence>
<keyword evidence="7 8" id="KW-0238">DNA-binding</keyword>
<dbReference type="SMART" id="SM00760">
    <property type="entry name" value="Bac_DnaA_C"/>
    <property type="match status" value="1"/>
</dbReference>
<dbReference type="EMBL" id="CP009498">
    <property type="protein sequence ID" value="AKL98487.1"/>
    <property type="molecule type" value="Genomic_DNA"/>
</dbReference>
<keyword evidence="5 8" id="KW-0067">ATP-binding</keyword>
<dbReference type="CDD" id="cd06571">
    <property type="entry name" value="Bac_DnaA_C"/>
    <property type="match status" value="1"/>
</dbReference>
<dbReference type="PROSITE" id="PS01008">
    <property type="entry name" value="DNAA"/>
    <property type="match status" value="1"/>
</dbReference>
<dbReference type="HAMAP" id="MF_00377">
    <property type="entry name" value="DnaA_bact"/>
    <property type="match status" value="1"/>
</dbReference>
<dbReference type="Proteomes" id="UP000035337">
    <property type="component" value="Chromosome"/>
</dbReference>
<dbReference type="NCBIfam" id="TIGR00362">
    <property type="entry name" value="DnaA"/>
    <property type="match status" value="1"/>
</dbReference>
<dbReference type="Pfam" id="PF08299">
    <property type="entry name" value="Bac_DnaA_C"/>
    <property type="match status" value="1"/>
</dbReference>
<feature type="binding site" evidence="8">
    <location>
        <position position="157"/>
    </location>
    <ligand>
        <name>ATP</name>
        <dbReference type="ChEBI" id="CHEBI:30616"/>
    </ligand>
</feature>
<dbReference type="SUPFAM" id="SSF48295">
    <property type="entry name" value="TrpR-like"/>
    <property type="match status" value="1"/>
</dbReference>
<feature type="domain" description="Chromosomal replication initiator DnaA C-terminal" evidence="13">
    <location>
        <begin position="355"/>
        <end position="425"/>
    </location>
</feature>
<dbReference type="InterPro" id="IPR024633">
    <property type="entry name" value="DnaA_N_dom"/>
</dbReference>
<dbReference type="InterPro" id="IPR018312">
    <property type="entry name" value="Chromosome_initiator_DnaA_CS"/>
</dbReference>
<evidence type="ECO:0000256" key="1">
    <source>
        <dbReference type="ARBA" id="ARBA00006583"/>
    </source>
</evidence>
<dbReference type="STRING" id="1408281.Epro_1108"/>
<comment type="subunit">
    <text evidence="8">Oligomerizes as a right-handed, spiral filament on DNA at oriC.</text>
</comment>
<dbReference type="Gene3D" id="3.30.300.180">
    <property type="match status" value="1"/>
</dbReference>
<dbReference type="PANTHER" id="PTHR30050:SF2">
    <property type="entry name" value="CHROMOSOMAL REPLICATION INITIATOR PROTEIN DNAA"/>
    <property type="match status" value="1"/>
</dbReference>
<accession>A0A0G3WKW1</accession>
<protein>
    <recommendedName>
        <fullName evidence="8 9">Chromosomal replication initiator protein DnaA</fullName>
    </recommendedName>
</protein>
<dbReference type="InterPro" id="IPR038454">
    <property type="entry name" value="DnaA_N_sf"/>
</dbReference>
<organism evidence="14 15">
    <name type="scientific">Endomicrobium proavitum</name>
    <dbReference type="NCBI Taxonomy" id="1408281"/>
    <lineage>
        <taxon>Bacteria</taxon>
        <taxon>Pseudomonadati</taxon>
        <taxon>Elusimicrobiota</taxon>
        <taxon>Endomicrobiia</taxon>
        <taxon>Endomicrobiales</taxon>
        <taxon>Endomicrobiaceae</taxon>
        <taxon>Endomicrobium</taxon>
    </lineage>
</organism>
<dbReference type="GO" id="GO:0006270">
    <property type="term" value="P:DNA replication initiation"/>
    <property type="evidence" value="ECO:0007669"/>
    <property type="project" value="UniProtKB-UniRule"/>
</dbReference>
<dbReference type="Pfam" id="PF00308">
    <property type="entry name" value="Bac_DnaA"/>
    <property type="match status" value="1"/>
</dbReference>
<keyword evidence="2 8" id="KW-0963">Cytoplasm</keyword>
<dbReference type="FunFam" id="3.40.50.300:FF:000668">
    <property type="entry name" value="Chromosomal replication initiator protein DnaA"/>
    <property type="match status" value="1"/>
</dbReference>
<feature type="region of interest" description="Domain IV, binds dsDNA" evidence="8">
    <location>
        <begin position="327"/>
        <end position="450"/>
    </location>
</feature>
<comment type="similarity">
    <text evidence="1 8 11">Belongs to the DnaA family.</text>
</comment>
<dbReference type="InterPro" id="IPR020591">
    <property type="entry name" value="Chromosome_initiator_DnaA-like"/>
</dbReference>
<dbReference type="PANTHER" id="PTHR30050">
    <property type="entry name" value="CHROMOSOMAL REPLICATION INITIATOR PROTEIN DNAA"/>
    <property type="match status" value="1"/>
</dbReference>
<feature type="region of interest" description="Domain I, interacts with DnaA modulators" evidence="8">
    <location>
        <begin position="1"/>
        <end position="95"/>
    </location>
</feature>
<dbReference type="InterPro" id="IPR027417">
    <property type="entry name" value="P-loop_NTPase"/>
</dbReference>
<comment type="subcellular location">
    <subcellularLocation>
        <location evidence="8">Cytoplasm</location>
    </subcellularLocation>
</comment>
<evidence type="ECO:0000256" key="7">
    <source>
        <dbReference type="ARBA" id="ARBA00023125"/>
    </source>
</evidence>
<dbReference type="OrthoDB" id="9807019at2"/>
<dbReference type="Gene3D" id="1.10.8.60">
    <property type="match status" value="1"/>
</dbReference>
<keyword evidence="3 8" id="KW-0235">DNA replication</keyword>
<evidence type="ECO:0000259" key="12">
    <source>
        <dbReference type="SMART" id="SM00382"/>
    </source>
</evidence>
<feature type="region of interest" description="Domain III, AAA+ region" evidence="8">
    <location>
        <begin position="110"/>
        <end position="326"/>
    </location>
</feature>
<evidence type="ECO:0000256" key="9">
    <source>
        <dbReference type="NCBIfam" id="TIGR00362"/>
    </source>
</evidence>
<dbReference type="Gene3D" id="3.40.50.300">
    <property type="entry name" value="P-loop containing nucleotide triphosphate hydrolases"/>
    <property type="match status" value="1"/>
</dbReference>
<dbReference type="GO" id="GO:0005737">
    <property type="term" value="C:cytoplasm"/>
    <property type="evidence" value="ECO:0007669"/>
    <property type="project" value="UniProtKB-SubCell"/>
</dbReference>
<proteinExistence type="inferred from homology"/>
<dbReference type="KEGG" id="epo:Epro_1108"/>
<evidence type="ECO:0000256" key="3">
    <source>
        <dbReference type="ARBA" id="ARBA00022705"/>
    </source>
</evidence>
<evidence type="ECO:0000256" key="6">
    <source>
        <dbReference type="ARBA" id="ARBA00023121"/>
    </source>
</evidence>
<evidence type="ECO:0000313" key="15">
    <source>
        <dbReference type="Proteomes" id="UP000035337"/>
    </source>
</evidence>
<dbReference type="InterPro" id="IPR013159">
    <property type="entry name" value="DnaA_C"/>
</dbReference>
<evidence type="ECO:0000256" key="4">
    <source>
        <dbReference type="ARBA" id="ARBA00022741"/>
    </source>
</evidence>
<dbReference type="GO" id="GO:0008289">
    <property type="term" value="F:lipid binding"/>
    <property type="evidence" value="ECO:0007669"/>
    <property type="project" value="UniProtKB-KW"/>
</dbReference>
<feature type="binding site" evidence="8">
    <location>
        <position position="158"/>
    </location>
    <ligand>
        <name>ATP</name>
        <dbReference type="ChEBI" id="CHEBI:30616"/>
    </ligand>
</feature>
<dbReference type="GO" id="GO:0006275">
    <property type="term" value="P:regulation of DNA replication"/>
    <property type="evidence" value="ECO:0007669"/>
    <property type="project" value="UniProtKB-UniRule"/>
</dbReference>
<evidence type="ECO:0000256" key="5">
    <source>
        <dbReference type="ARBA" id="ARBA00022840"/>
    </source>
</evidence>
<keyword evidence="4 8" id="KW-0547">Nucleotide-binding</keyword>